<name>A0AAN8A3T7_9PEZI</name>
<sequence>MWSSMLSVVVALLSIRDGSSVLEGPRSLADERARLDAARLSRNNHARRGSQDRNQRSLQKALAQRTFLPRNPPSRLRRNSITQRPQGRQRPEARRPLEFIIPSATPGASRQPEPHPPPAPPSPAHTPSLGICNRAWIAACVRRLVQGDPPLLDEDQLIEVVEDLAAKDLAQYLDRSITLETVEEISRRVVKNTFEARKMATKHLGQFLVQVNGFVQARNEVHLPQWLALEPPFNAQYLEMIEELQTAFPRGSEEALEQKCSQILKAAVVGDQGSPWTAFVKFMAHYLAYMRDVSSDVGKYLETYASLSELQQRANSAFGHSTLGHLILGTVVANAKVVCRLAIGLDKQPELIAHLRRTGGAGDEGGAQETLPERAANILRQAFVTCLNDRVSGLSAAGEPEGKKRGIYIIANLCLKILFQCHKTRNATQIFENLYNLSPPLAAYPKRERVTYLFYLGRFLFQNSHFYRAQLTLQYAYDEAPARPECVRQRRHILVYLIASNIILGRFPSQELLGRPEAQGLAEKFVQICVAIKQGNLVTFKQHLNIDGEHAEWFLHFRILLQLRNRCEVLVWRSLARKVFMLAGYRPSAPAVLPPGQKSPAATVGIEHLVTAFARLEQAAATAEDEQYTDSDFVDVDYNDGEEATQLTDADIESKLAALIDQGLCVGYISRKHNKLAIKGRSASAVTAGFPQVWSVLKAKAERGDGTMGDVPGWKKKERAGGVKPGPGVVLNFSNLRPVGAIG</sequence>
<feature type="signal peptide" evidence="2">
    <location>
        <begin position="1"/>
        <end position="20"/>
    </location>
</feature>
<dbReference type="GO" id="GO:0003690">
    <property type="term" value="F:double-stranded DNA binding"/>
    <property type="evidence" value="ECO:0007669"/>
    <property type="project" value="InterPro"/>
</dbReference>
<feature type="region of interest" description="Disordered" evidence="1">
    <location>
        <begin position="39"/>
        <end position="126"/>
    </location>
</feature>
<gene>
    <name evidence="3" type="ORF">LTR97_003151</name>
</gene>
<dbReference type="PANTHER" id="PTHR12732:SF8">
    <property type="entry name" value="NUCLEAR MRNA EXPORT PROTEIN THP1"/>
    <property type="match status" value="1"/>
</dbReference>
<evidence type="ECO:0000256" key="2">
    <source>
        <dbReference type="SAM" id="SignalP"/>
    </source>
</evidence>
<feature type="chain" id="PRO_5042850216" description="PCI domain-containing protein" evidence="2">
    <location>
        <begin position="21"/>
        <end position="743"/>
    </location>
</feature>
<accession>A0AAN8A3T7</accession>
<dbReference type="AlphaFoldDB" id="A0AAN8A3T7"/>
<dbReference type="PANTHER" id="PTHR12732">
    <property type="entry name" value="UNCHARACTERIZED PROTEASOME COMPONENT REGION PCI-CONTAINING"/>
    <property type="match status" value="1"/>
</dbReference>
<dbReference type="GO" id="GO:0003723">
    <property type="term" value="F:RNA binding"/>
    <property type="evidence" value="ECO:0007669"/>
    <property type="project" value="InterPro"/>
</dbReference>
<dbReference type="SMART" id="SM00753">
    <property type="entry name" value="PAM"/>
    <property type="match status" value="1"/>
</dbReference>
<protein>
    <recommendedName>
        <fullName evidence="5">PCI domain-containing protein</fullName>
    </recommendedName>
</protein>
<organism evidence="3 4">
    <name type="scientific">Elasticomyces elasticus</name>
    <dbReference type="NCBI Taxonomy" id="574655"/>
    <lineage>
        <taxon>Eukaryota</taxon>
        <taxon>Fungi</taxon>
        <taxon>Dikarya</taxon>
        <taxon>Ascomycota</taxon>
        <taxon>Pezizomycotina</taxon>
        <taxon>Dothideomycetes</taxon>
        <taxon>Dothideomycetidae</taxon>
        <taxon>Mycosphaerellales</taxon>
        <taxon>Teratosphaeriaceae</taxon>
        <taxon>Elasticomyces</taxon>
    </lineage>
</organism>
<evidence type="ECO:0008006" key="5">
    <source>
        <dbReference type="Google" id="ProtNLM"/>
    </source>
</evidence>
<dbReference type="EMBL" id="JAVRQU010000004">
    <property type="protein sequence ID" value="KAK5704138.1"/>
    <property type="molecule type" value="Genomic_DNA"/>
</dbReference>
<feature type="compositionally biased region" description="Pro residues" evidence="1">
    <location>
        <begin position="114"/>
        <end position="124"/>
    </location>
</feature>
<dbReference type="InterPro" id="IPR045114">
    <property type="entry name" value="Csn12-like"/>
</dbReference>
<keyword evidence="2" id="KW-0732">Signal</keyword>
<evidence type="ECO:0000256" key="1">
    <source>
        <dbReference type="SAM" id="MobiDB-lite"/>
    </source>
</evidence>
<evidence type="ECO:0000313" key="4">
    <source>
        <dbReference type="Proteomes" id="UP001310594"/>
    </source>
</evidence>
<dbReference type="Proteomes" id="UP001310594">
    <property type="component" value="Unassembled WGS sequence"/>
</dbReference>
<evidence type="ECO:0000313" key="3">
    <source>
        <dbReference type="EMBL" id="KAK5704138.1"/>
    </source>
</evidence>
<proteinExistence type="predicted"/>
<reference evidence="3" key="1">
    <citation type="submission" date="2023-08" db="EMBL/GenBank/DDBJ databases">
        <title>Black Yeasts Isolated from many extreme environments.</title>
        <authorList>
            <person name="Coleine C."/>
            <person name="Stajich J.E."/>
            <person name="Selbmann L."/>
        </authorList>
    </citation>
    <scope>NUCLEOTIDE SEQUENCE</scope>
    <source>
        <strain evidence="3">CCFEE 5810</strain>
    </source>
</reference>
<comment type="caution">
    <text evidence="3">The sequence shown here is derived from an EMBL/GenBank/DDBJ whole genome shotgun (WGS) entry which is preliminary data.</text>
</comment>